<reference evidence="2" key="1">
    <citation type="submission" date="2016-10" db="EMBL/GenBank/DDBJ databases">
        <authorList>
            <person name="de Groot N.N."/>
        </authorList>
    </citation>
    <scope>NUCLEOTIDE SEQUENCE</scope>
</reference>
<evidence type="ECO:0000313" key="2">
    <source>
        <dbReference type="EMBL" id="SFV66090.1"/>
    </source>
</evidence>
<dbReference type="GO" id="GO:0016887">
    <property type="term" value="F:ATP hydrolysis activity"/>
    <property type="evidence" value="ECO:0007669"/>
    <property type="project" value="InterPro"/>
</dbReference>
<dbReference type="Pfam" id="PF13304">
    <property type="entry name" value="AAA_21"/>
    <property type="match status" value="1"/>
</dbReference>
<proteinExistence type="predicted"/>
<accession>A0A1W1CJL0</accession>
<gene>
    <name evidence="2" type="ORF">MNB_SV-12-879</name>
</gene>
<sequence length="516" mass="60763">MFLKKIHIYNYKLFHDIEMNFEKSDDIPNVFSIASVNGGGKSTLLQFIFIMLNCFMDESKKVYIKNLLKDISFENDGKNELINFIISHKDKNYNFNFSIVPSNFEDKNFDLYEDEKRLKNELEYLTGQLIPYNNPYNKIQQNKEANHITELRKKQKLVESELHLTRDALEKLLLNLEENNLLYITHVNTNNILLLKTKMENELLKKLTKKIFLASPSSQVFHFFKDEEKNLIFKSSKENEQTLEHNPLFKETNSYFNTIKYTKQNIQNFFTYDFFSSDIILGAFEKAFEKDRKLKISGGEYGDNLDKLGKTLKDFLEDKEISVNEDLTKVIYRLIESNEDSTKVKIKQELSATDLSHGELKKLSIFIWLNYLVEEDSIVLMDEIDIALHPSWQYDLVDNLKKWSTNTQFFLATHSPQILSSTYYKNLILLDKKNNSVHQLDKPLDNNDINSVIDLIMGANHLPKTLDKLHIGYRKLVKEGKEGTEKAEELKEEILKWESISSSFFRRIDFFKKMRK</sequence>
<protein>
    <recommendedName>
        <fullName evidence="1">ATPase AAA-type core domain-containing protein</fullName>
    </recommendedName>
</protein>
<organism evidence="2">
    <name type="scientific">hydrothermal vent metagenome</name>
    <dbReference type="NCBI Taxonomy" id="652676"/>
    <lineage>
        <taxon>unclassified sequences</taxon>
        <taxon>metagenomes</taxon>
        <taxon>ecological metagenomes</taxon>
    </lineage>
</organism>
<dbReference type="AlphaFoldDB" id="A0A1W1CJL0"/>
<dbReference type="EMBL" id="FPHE01000148">
    <property type="protein sequence ID" value="SFV66090.1"/>
    <property type="molecule type" value="Genomic_DNA"/>
</dbReference>
<dbReference type="GO" id="GO:0005524">
    <property type="term" value="F:ATP binding"/>
    <property type="evidence" value="ECO:0007669"/>
    <property type="project" value="InterPro"/>
</dbReference>
<dbReference type="Gene3D" id="3.40.50.300">
    <property type="entry name" value="P-loop containing nucleotide triphosphate hydrolases"/>
    <property type="match status" value="1"/>
</dbReference>
<dbReference type="InterPro" id="IPR003959">
    <property type="entry name" value="ATPase_AAA_core"/>
</dbReference>
<feature type="domain" description="ATPase AAA-type core" evidence="1">
    <location>
        <begin position="37"/>
        <end position="420"/>
    </location>
</feature>
<dbReference type="PANTHER" id="PTHR43581:SF4">
    <property type="entry name" value="ATP_GTP PHOSPHATASE"/>
    <property type="match status" value="1"/>
</dbReference>
<dbReference type="SUPFAM" id="SSF52540">
    <property type="entry name" value="P-loop containing nucleoside triphosphate hydrolases"/>
    <property type="match status" value="1"/>
</dbReference>
<name>A0A1W1CJL0_9ZZZZ</name>
<dbReference type="InterPro" id="IPR027417">
    <property type="entry name" value="P-loop_NTPase"/>
</dbReference>
<dbReference type="PANTHER" id="PTHR43581">
    <property type="entry name" value="ATP/GTP PHOSPHATASE"/>
    <property type="match status" value="1"/>
</dbReference>
<evidence type="ECO:0000259" key="1">
    <source>
        <dbReference type="Pfam" id="PF13304"/>
    </source>
</evidence>
<dbReference type="CDD" id="cd00267">
    <property type="entry name" value="ABC_ATPase"/>
    <property type="match status" value="1"/>
</dbReference>
<dbReference type="InterPro" id="IPR051396">
    <property type="entry name" value="Bact_Antivir_Def_Nuclease"/>
</dbReference>